<reference evidence="1 2" key="1">
    <citation type="submission" date="2020-02" db="EMBL/GenBank/DDBJ databases">
        <title>Draft genome sequence of Haematococcus lacustris strain NIES-144.</title>
        <authorList>
            <person name="Morimoto D."/>
            <person name="Nakagawa S."/>
            <person name="Yoshida T."/>
            <person name="Sawayama S."/>
        </authorList>
    </citation>
    <scope>NUCLEOTIDE SEQUENCE [LARGE SCALE GENOMIC DNA]</scope>
    <source>
        <strain evidence="1 2">NIES-144</strain>
    </source>
</reference>
<keyword evidence="2" id="KW-1185">Reference proteome</keyword>
<comment type="caution">
    <text evidence="1">The sequence shown here is derived from an EMBL/GenBank/DDBJ whole genome shotgun (WGS) entry which is preliminary data.</text>
</comment>
<name>A0A6A0ANH1_HAELA</name>
<gene>
    <name evidence="1" type="ORF">HaLaN_33178</name>
</gene>
<feature type="non-terminal residue" evidence="1">
    <location>
        <position position="70"/>
    </location>
</feature>
<protein>
    <submittedName>
        <fullName evidence="1">Uncharacterized protein</fullName>
    </submittedName>
</protein>
<sequence length="70" mass="7883">AQGQGLDGESRLLQCLQLLVEAPGEFITSTLNEDVVQQWMMRLDMEREEVVELLDHVPTLLEMSPTTVKA</sequence>
<accession>A0A6A0ANH1</accession>
<dbReference type="EMBL" id="BLLF01009556">
    <property type="protein sequence ID" value="GFH33761.1"/>
    <property type="molecule type" value="Genomic_DNA"/>
</dbReference>
<organism evidence="1 2">
    <name type="scientific">Haematococcus lacustris</name>
    <name type="common">Green alga</name>
    <name type="synonym">Haematococcus pluvialis</name>
    <dbReference type="NCBI Taxonomy" id="44745"/>
    <lineage>
        <taxon>Eukaryota</taxon>
        <taxon>Viridiplantae</taxon>
        <taxon>Chlorophyta</taxon>
        <taxon>core chlorophytes</taxon>
        <taxon>Chlorophyceae</taxon>
        <taxon>CS clade</taxon>
        <taxon>Chlamydomonadales</taxon>
        <taxon>Haematococcaceae</taxon>
        <taxon>Haematococcus</taxon>
    </lineage>
</organism>
<feature type="non-terminal residue" evidence="1">
    <location>
        <position position="1"/>
    </location>
</feature>
<evidence type="ECO:0000313" key="1">
    <source>
        <dbReference type="EMBL" id="GFH33761.1"/>
    </source>
</evidence>
<dbReference type="Proteomes" id="UP000485058">
    <property type="component" value="Unassembled WGS sequence"/>
</dbReference>
<evidence type="ECO:0000313" key="2">
    <source>
        <dbReference type="Proteomes" id="UP000485058"/>
    </source>
</evidence>
<dbReference type="AlphaFoldDB" id="A0A6A0ANH1"/>
<proteinExistence type="predicted"/>